<dbReference type="Gene3D" id="3.40.630.30">
    <property type="match status" value="2"/>
</dbReference>
<evidence type="ECO:0000313" key="3">
    <source>
        <dbReference type="Proteomes" id="UP000280434"/>
    </source>
</evidence>
<protein>
    <submittedName>
        <fullName evidence="2">N-acetyltransferase</fullName>
    </submittedName>
</protein>
<dbReference type="GO" id="GO:0005737">
    <property type="term" value="C:cytoplasm"/>
    <property type="evidence" value="ECO:0007669"/>
    <property type="project" value="TreeGrafter"/>
</dbReference>
<comment type="caution">
    <text evidence="2">The sequence shown here is derived from an EMBL/GenBank/DDBJ whole genome shotgun (WGS) entry which is preliminary data.</text>
</comment>
<dbReference type="Pfam" id="PF13302">
    <property type="entry name" value="Acetyltransf_3"/>
    <property type="match status" value="2"/>
</dbReference>
<dbReference type="PANTHER" id="PTHR43441:SF10">
    <property type="entry name" value="ACETYLTRANSFERASE"/>
    <property type="match status" value="1"/>
</dbReference>
<dbReference type="AlphaFoldDB" id="A0A494XA01"/>
<dbReference type="GO" id="GO:1990189">
    <property type="term" value="F:protein N-terminal-serine acetyltransferase activity"/>
    <property type="evidence" value="ECO:0007669"/>
    <property type="project" value="TreeGrafter"/>
</dbReference>
<feature type="domain" description="N-acetyltransferase" evidence="1">
    <location>
        <begin position="21"/>
        <end position="187"/>
    </location>
</feature>
<dbReference type="InterPro" id="IPR051908">
    <property type="entry name" value="Ribosomal_N-acetyltransferase"/>
</dbReference>
<sequence>MRRKSLSTIAFDSSVLSTTRLRLEPLVARHAPAMFAGLSDPVGYRYIPQEPPATVEEVDARYRRLESRRSPDGTEAWLNWALIGLDGKAHGYVQATVNLTSKEAWIAYFVFSASRQQGYASEALRRLLPALRDAYGIAKFNAEIDTRNVASIRLVESLGFVFTRHVKNADEFKGSISDEYHYSLPLSPGEIHIESDRLSIKPFSASDADATFSCITLSLTRFMAWEPPPDRESFDRIWQAWLPAIAEGTDFVFAVRQRDSGVFLGLAGLHQVKDASAELGIWIREDRHREGLGREAVGLVARWASGEQNIERFTYPVAEENYPSRRIAESLGGVVVEQRETPKYKSVIYQIPRQLQREGKKRA</sequence>
<dbReference type="PANTHER" id="PTHR43441">
    <property type="entry name" value="RIBOSOMAL-PROTEIN-SERINE ACETYLTRANSFERASE"/>
    <property type="match status" value="1"/>
</dbReference>
<dbReference type="InterPro" id="IPR016181">
    <property type="entry name" value="Acyl_CoA_acyltransferase"/>
</dbReference>
<dbReference type="InterPro" id="IPR000182">
    <property type="entry name" value="GNAT_dom"/>
</dbReference>
<reference evidence="2 3" key="1">
    <citation type="submission" date="2018-10" db="EMBL/GenBank/DDBJ databases">
        <title>Paraburkholderia sp. 7MK8-2, isolated from soil.</title>
        <authorList>
            <person name="Gao Z.-H."/>
            <person name="Qiu L.-H."/>
        </authorList>
    </citation>
    <scope>NUCLEOTIDE SEQUENCE [LARGE SCALE GENOMIC DNA]</scope>
    <source>
        <strain evidence="2 3">7MK8-2</strain>
    </source>
</reference>
<dbReference type="GO" id="GO:0008999">
    <property type="term" value="F:protein-N-terminal-alanine acetyltransferase activity"/>
    <property type="evidence" value="ECO:0007669"/>
    <property type="project" value="TreeGrafter"/>
</dbReference>
<name>A0A494XA01_9BURK</name>
<dbReference type="Proteomes" id="UP000280434">
    <property type="component" value="Unassembled WGS sequence"/>
</dbReference>
<proteinExistence type="predicted"/>
<keyword evidence="2" id="KW-0808">Transferase</keyword>
<dbReference type="PROSITE" id="PS51186">
    <property type="entry name" value="GNAT"/>
    <property type="match status" value="2"/>
</dbReference>
<keyword evidence="3" id="KW-1185">Reference proteome</keyword>
<evidence type="ECO:0000313" key="2">
    <source>
        <dbReference type="EMBL" id="RKP46962.1"/>
    </source>
</evidence>
<gene>
    <name evidence="2" type="ORF">D7S89_16580</name>
</gene>
<organism evidence="2 3">
    <name type="scientific">Trinickia fusca</name>
    <dbReference type="NCBI Taxonomy" id="2419777"/>
    <lineage>
        <taxon>Bacteria</taxon>
        <taxon>Pseudomonadati</taxon>
        <taxon>Pseudomonadota</taxon>
        <taxon>Betaproteobacteria</taxon>
        <taxon>Burkholderiales</taxon>
        <taxon>Burkholderiaceae</taxon>
        <taxon>Trinickia</taxon>
    </lineage>
</organism>
<evidence type="ECO:0000259" key="1">
    <source>
        <dbReference type="PROSITE" id="PS51186"/>
    </source>
</evidence>
<dbReference type="SUPFAM" id="SSF55729">
    <property type="entry name" value="Acyl-CoA N-acyltransferases (Nat)"/>
    <property type="match status" value="2"/>
</dbReference>
<dbReference type="OrthoDB" id="9801669at2"/>
<accession>A0A494XA01</accession>
<dbReference type="EMBL" id="RBZV01000006">
    <property type="protein sequence ID" value="RKP46962.1"/>
    <property type="molecule type" value="Genomic_DNA"/>
</dbReference>
<feature type="domain" description="N-acetyltransferase" evidence="1">
    <location>
        <begin position="210"/>
        <end position="354"/>
    </location>
</feature>